<protein>
    <submittedName>
        <fullName evidence="1">Uncharacterized protein</fullName>
    </submittedName>
</protein>
<evidence type="ECO:0000313" key="2">
    <source>
        <dbReference type="Proteomes" id="UP000075680"/>
    </source>
</evidence>
<dbReference type="AlphaFoldDB" id="A0A150I3U5"/>
<organism evidence="1 2">
    <name type="scientific">Acinetobacter venetianus</name>
    <dbReference type="NCBI Taxonomy" id="52133"/>
    <lineage>
        <taxon>Bacteria</taxon>
        <taxon>Pseudomonadati</taxon>
        <taxon>Pseudomonadota</taxon>
        <taxon>Gammaproteobacteria</taxon>
        <taxon>Moraxellales</taxon>
        <taxon>Moraxellaceae</taxon>
        <taxon>Acinetobacter</taxon>
    </lineage>
</organism>
<dbReference type="EMBL" id="JRUE01000022">
    <property type="protein sequence ID" value="KXZ74172.1"/>
    <property type="molecule type" value="Genomic_DNA"/>
</dbReference>
<dbReference type="PATRIC" id="fig|52133.18.peg.112"/>
<evidence type="ECO:0000313" key="1">
    <source>
        <dbReference type="EMBL" id="KXZ74172.1"/>
    </source>
</evidence>
<reference evidence="1 2" key="1">
    <citation type="journal article" date="2016" name="Sci. Rep.">
        <title>Genomic and phenotypic characterization of the species Acinetobacter venetianus.</title>
        <authorList>
            <person name="Fondi M."/>
            <person name="Maida I."/>
            <person name="Perrin E."/>
            <person name="Orlandini V."/>
            <person name="La Torre L."/>
            <person name="Bosi E."/>
            <person name="Negroni A."/>
            <person name="Zanaroli G."/>
            <person name="Fava F."/>
            <person name="Decorosi F."/>
            <person name="Giovannetti L."/>
            <person name="Viti C."/>
            <person name="Vaneechoutte M."/>
            <person name="Dijkshoorn L."/>
            <person name="Fani R."/>
        </authorList>
    </citation>
    <scope>NUCLEOTIDE SEQUENCE [LARGE SCALE GENOMIC DNA]</scope>
    <source>
        <strain evidence="1 2">LUH5627</strain>
    </source>
</reference>
<sequence length="179" mass="20221">MDIAAFTVSTVLNIRALSDHSGSVFVQHVVSEPNHYSTGSISPNFAWLAEHSRTGQKYTILNKQTTILEQNLDFIKSTFSLTEEELAKSIGVTRKTLLNWKKYESEPNKEKTQKMFELYILAKNWKGAQFPTDNIKLNSPVLDGKTIKDLLQDSNSDSEKILFAGNRLMHQSIGETDLI</sequence>
<comment type="caution">
    <text evidence="1">The sequence shown here is derived from an EMBL/GenBank/DDBJ whole genome shotgun (WGS) entry which is preliminary data.</text>
</comment>
<dbReference type="InterPro" id="IPR010982">
    <property type="entry name" value="Lambda_DNA-bd_dom_sf"/>
</dbReference>
<dbReference type="GO" id="GO:0003677">
    <property type="term" value="F:DNA binding"/>
    <property type="evidence" value="ECO:0007669"/>
    <property type="project" value="InterPro"/>
</dbReference>
<dbReference type="Gene3D" id="1.10.260.40">
    <property type="entry name" value="lambda repressor-like DNA-binding domains"/>
    <property type="match status" value="1"/>
</dbReference>
<proteinExistence type="predicted"/>
<name>A0A150I3U5_9GAMM</name>
<dbReference type="SUPFAM" id="SSF47413">
    <property type="entry name" value="lambda repressor-like DNA-binding domains"/>
    <property type="match status" value="1"/>
</dbReference>
<dbReference type="InterPro" id="IPR001387">
    <property type="entry name" value="Cro/C1-type_HTH"/>
</dbReference>
<accession>A0A150I3U5</accession>
<dbReference type="Proteomes" id="UP000075680">
    <property type="component" value="Unassembled WGS sequence"/>
</dbReference>
<gene>
    <name evidence="1" type="ORF">AVENLUH5627_00107</name>
</gene>
<dbReference type="RefSeq" id="WP_061517813.1">
    <property type="nucleotide sequence ID" value="NZ_JRUE01000022.1"/>
</dbReference>
<dbReference type="CDD" id="cd00093">
    <property type="entry name" value="HTH_XRE"/>
    <property type="match status" value="1"/>
</dbReference>